<dbReference type="EMBL" id="CAJVQB010008751">
    <property type="protein sequence ID" value="CAG8722667.1"/>
    <property type="molecule type" value="Genomic_DNA"/>
</dbReference>
<sequence length="113" mass="12789">MLLKTEISMDKRSLDILVLGGDDLFTELKRCSEDKHGDENKFFYGAWDDERANESIRSMSPFEIDFYDFGLIDLSNMMILNGIGVAAIGNVNNMILPLSMITEYGDIEPITNK</sequence>
<evidence type="ECO:0000313" key="2">
    <source>
        <dbReference type="Proteomes" id="UP000789901"/>
    </source>
</evidence>
<organism evidence="1 2">
    <name type="scientific">Gigaspora margarita</name>
    <dbReference type="NCBI Taxonomy" id="4874"/>
    <lineage>
        <taxon>Eukaryota</taxon>
        <taxon>Fungi</taxon>
        <taxon>Fungi incertae sedis</taxon>
        <taxon>Mucoromycota</taxon>
        <taxon>Glomeromycotina</taxon>
        <taxon>Glomeromycetes</taxon>
        <taxon>Diversisporales</taxon>
        <taxon>Gigasporaceae</taxon>
        <taxon>Gigaspora</taxon>
    </lineage>
</organism>
<gene>
    <name evidence="1" type="ORF">GMARGA_LOCUS13664</name>
</gene>
<dbReference type="Proteomes" id="UP000789901">
    <property type="component" value="Unassembled WGS sequence"/>
</dbReference>
<name>A0ABN7V2P4_GIGMA</name>
<protein>
    <submittedName>
        <fullName evidence="1">29851_t:CDS:1</fullName>
    </submittedName>
</protein>
<keyword evidence="2" id="KW-1185">Reference proteome</keyword>
<accession>A0ABN7V2P4</accession>
<evidence type="ECO:0000313" key="1">
    <source>
        <dbReference type="EMBL" id="CAG8722667.1"/>
    </source>
</evidence>
<proteinExistence type="predicted"/>
<reference evidence="1 2" key="1">
    <citation type="submission" date="2021-06" db="EMBL/GenBank/DDBJ databases">
        <authorList>
            <person name="Kallberg Y."/>
            <person name="Tangrot J."/>
            <person name="Rosling A."/>
        </authorList>
    </citation>
    <scope>NUCLEOTIDE SEQUENCE [LARGE SCALE GENOMIC DNA]</scope>
    <source>
        <strain evidence="1 2">120-4 pot B 10/14</strain>
    </source>
</reference>
<comment type="caution">
    <text evidence="1">The sequence shown here is derived from an EMBL/GenBank/DDBJ whole genome shotgun (WGS) entry which is preliminary data.</text>
</comment>